<name>A0ACC1I0N0_9FUNG</name>
<protein>
    <submittedName>
        <fullName evidence="1">Eukaryotic translation initiation factor 4E</fullName>
    </submittedName>
</protein>
<sequence length="221" mass="25996">MADVSSTNNYRTKDERGEEVEEQTIITALDDPSKFNVKHPLQNAWTLWFDLPERKQTEKTWTQNVKPVITFRTVEDFWGVFNNITPFEDLSLGANYHFFKEGIKPMWEDPANENGGRWVAEYQRRQAKDVHNKWINIMLSLIGENYAYGDNICGVIFSNRKVCYRFSLWTRNTDDSVAIKEIGETFIKYLNYDQATEVSSINFNRHTDSRDVKPLYEVSRK</sequence>
<dbReference type="EMBL" id="JAMZIH010000011">
    <property type="protein sequence ID" value="KAJ1680269.1"/>
    <property type="molecule type" value="Genomic_DNA"/>
</dbReference>
<comment type="caution">
    <text evidence="1">The sequence shown here is derived from an EMBL/GenBank/DDBJ whole genome shotgun (WGS) entry which is preliminary data.</text>
</comment>
<accession>A0ACC1I0N0</accession>
<dbReference type="Proteomes" id="UP001145114">
    <property type="component" value="Unassembled WGS sequence"/>
</dbReference>
<keyword evidence="2" id="KW-1185">Reference proteome</keyword>
<organism evidence="1 2">
    <name type="scientific">Spiromyces aspiralis</name>
    <dbReference type="NCBI Taxonomy" id="68401"/>
    <lineage>
        <taxon>Eukaryota</taxon>
        <taxon>Fungi</taxon>
        <taxon>Fungi incertae sedis</taxon>
        <taxon>Zoopagomycota</taxon>
        <taxon>Kickxellomycotina</taxon>
        <taxon>Kickxellomycetes</taxon>
        <taxon>Kickxellales</taxon>
        <taxon>Kickxellaceae</taxon>
        <taxon>Spiromyces</taxon>
    </lineage>
</organism>
<keyword evidence="1" id="KW-0648">Protein biosynthesis</keyword>
<reference evidence="1" key="1">
    <citation type="submission" date="2022-06" db="EMBL/GenBank/DDBJ databases">
        <title>Phylogenomic reconstructions and comparative analyses of Kickxellomycotina fungi.</title>
        <authorList>
            <person name="Reynolds N.K."/>
            <person name="Stajich J.E."/>
            <person name="Barry K."/>
            <person name="Grigoriev I.V."/>
            <person name="Crous P."/>
            <person name="Smith M.E."/>
        </authorList>
    </citation>
    <scope>NUCLEOTIDE SEQUENCE</scope>
    <source>
        <strain evidence="1">RSA 2271</strain>
    </source>
</reference>
<keyword evidence="1" id="KW-0396">Initiation factor</keyword>
<gene>
    <name evidence="1" type="primary">TIF45</name>
    <name evidence="1" type="ORF">EV182_000320</name>
</gene>
<proteinExistence type="predicted"/>
<evidence type="ECO:0000313" key="1">
    <source>
        <dbReference type="EMBL" id="KAJ1680269.1"/>
    </source>
</evidence>
<evidence type="ECO:0000313" key="2">
    <source>
        <dbReference type="Proteomes" id="UP001145114"/>
    </source>
</evidence>